<dbReference type="InterPro" id="IPR008936">
    <property type="entry name" value="Rho_GTPase_activation_prot"/>
</dbReference>
<keyword evidence="4" id="KW-1185">Reference proteome</keyword>
<feature type="region of interest" description="Disordered" evidence="1">
    <location>
        <begin position="668"/>
        <end position="716"/>
    </location>
</feature>
<dbReference type="EMBL" id="LSSK01000871">
    <property type="protein sequence ID" value="OMH81543.1"/>
    <property type="molecule type" value="Genomic_DNA"/>
</dbReference>
<dbReference type="GO" id="GO:0031267">
    <property type="term" value="F:small GTPase binding"/>
    <property type="evidence" value="ECO:0007669"/>
    <property type="project" value="InterPro"/>
</dbReference>
<dbReference type="InterPro" id="IPR000198">
    <property type="entry name" value="RhoGAP_dom"/>
</dbReference>
<feature type="region of interest" description="Disordered" evidence="1">
    <location>
        <begin position="1145"/>
        <end position="1179"/>
    </location>
</feature>
<dbReference type="OrthoDB" id="185175at2759"/>
<dbReference type="Proteomes" id="UP000188320">
    <property type="component" value="Unassembled WGS sequence"/>
</dbReference>
<feature type="compositionally biased region" description="Basic and acidic residues" evidence="1">
    <location>
        <begin position="336"/>
        <end position="355"/>
    </location>
</feature>
<comment type="caution">
    <text evidence="3">The sequence shown here is derived from an EMBL/GenBank/DDBJ whole genome shotgun (WGS) entry which is preliminary data.</text>
</comment>
<evidence type="ECO:0000313" key="4">
    <source>
        <dbReference type="Proteomes" id="UP000188320"/>
    </source>
</evidence>
<gene>
    <name evidence="3" type="ORF">AX774_g4993</name>
</gene>
<dbReference type="Pfam" id="PF00620">
    <property type="entry name" value="RhoGAP"/>
    <property type="match status" value="2"/>
</dbReference>
<reference evidence="4" key="1">
    <citation type="submission" date="2017-01" db="EMBL/GenBank/DDBJ databases">
        <authorList>
            <person name="Wang Y."/>
            <person name="White M."/>
            <person name="Kvist S."/>
            <person name="Moncalvo J.-M."/>
        </authorList>
    </citation>
    <scope>NUCLEOTIDE SEQUENCE [LARGE SCALE GENOMIC DNA]</scope>
    <source>
        <strain evidence="4">COL-18-3</strain>
    </source>
</reference>
<feature type="compositionally biased region" description="Basic and acidic residues" evidence="1">
    <location>
        <begin position="304"/>
        <end position="321"/>
    </location>
</feature>
<evidence type="ECO:0000259" key="2">
    <source>
        <dbReference type="PROSITE" id="PS50238"/>
    </source>
</evidence>
<feature type="compositionally biased region" description="Basic and acidic residues" evidence="1">
    <location>
        <begin position="440"/>
        <end position="485"/>
    </location>
</feature>
<feature type="region of interest" description="Disordered" evidence="1">
    <location>
        <begin position="35"/>
        <end position="88"/>
    </location>
</feature>
<feature type="region of interest" description="Disordered" evidence="1">
    <location>
        <begin position="303"/>
        <end position="361"/>
    </location>
</feature>
<evidence type="ECO:0000313" key="3">
    <source>
        <dbReference type="EMBL" id="OMH81543.1"/>
    </source>
</evidence>
<feature type="compositionally biased region" description="Polar residues" evidence="1">
    <location>
        <begin position="35"/>
        <end position="55"/>
    </location>
</feature>
<accession>A0A1R1PKU1</accession>
<name>A0A1R1PKU1_ZANCU</name>
<dbReference type="AlphaFoldDB" id="A0A1R1PKU1"/>
<dbReference type="PANTHER" id="PTHR12783">
    <property type="entry name" value="RALA BINDING PROTEIN 1 RALBP1"/>
    <property type="match status" value="1"/>
</dbReference>
<dbReference type="PANTHER" id="PTHR12783:SF5">
    <property type="entry name" value="RALA-BINDING PROTEIN 1"/>
    <property type="match status" value="1"/>
</dbReference>
<feature type="compositionally biased region" description="Pro residues" evidence="1">
    <location>
        <begin position="1166"/>
        <end position="1176"/>
    </location>
</feature>
<sequence length="1267" mass="139807">MEVNKAVVSVAGTDPITKSNVFLSNGAESIKCNESIETTGNDRSSQSGKSRNVLTRKSWERLGNSREWSREKEKVGDKSSKNKTKSVGLKAGKAITKALFRGYKWRDKQYKSKENMGESEDQFKKLHESNVKTTYEQKDANESSVHLGTEVEEEDVDVDVDVEADMEVQVDVEEPRRAFLDVPIPEIDFGHESAATDNESEYAKMLEGLEGLNLNFASSLIDLNEGKRKDDWRDNSTLSQATVSLQKTGDVMVTKVKTKRKIPNLSKPSQIDRRYVGRNRINNKAVQKKEAKMVGEEDWLGDDSFYRDSDVEKGKEKEKGGEGGLGMKSEEEEVVLDTKETKDEDVTLQKESKDEDSGDVVEEIQEVGVEENREGSETKVEVGVGVGVPDSKVVDSRVNIEQEKGLEGNLRGRSDTFFIGDDVLIGMKAKTDVESYFNNERGKDGKRASTDKTVEVETGEGAKDEKSENDATKSKSEGEMMEEPKPPRFKELIEEYEERLQEYIKKNGSTTGWEYALDFGTSIDVESYDDIYDEGRGKGAKGYKDKAGGATSFWGGGIFDVISKNRAWSFTMEENKRVQGKQRKTESTMYQKGEIMNRIVIQEKQVDSKSVLSSSAESNSSKLKDGAKRTNKLLVALGKAEKKNGGRTFSESDREIYRLNYSGLATAADKSDNVSEQSFGEQREKGSSGGNSIREGSTAGGINASTEGSTTGGGGEVYRGAGECGAERGRNPSGFWRIQSTKCDVNTVSTLFKMYLRDLPESLLTNALAAQFRQLEQAHPVATTKEENEINHHNAKFEELGLLSQMLNAANPASPSPACSELPAADYSFIKTRSEWRVELAKLMARLPPANYALLEWISRHLARVNFYSKINKMTLSNLTLIFCATLRISTRILYTLVLHTDVVFPPKPPESLQTHIPFTASQRATFLMRNKDRILDPKTTPTIKADPGCLDFLEKVLELKLVASYQEAVSLKQWLADADPSWIDVLRSHSFHSDELKSLATKTPSPSNAALPGADPQDNNYISFNFSPRSAVVEHPSANTLSSALNAGLRTQLKRRSENLISAPAPLANNCSSPVQLSLADARGAIQNIDSTLLRRSVASHSPLYNSPERNSQLIISTSLSLSLSPSRSTPKCHSYVSGMSSSQLPDLFPTNQPSKSLSTFHPLQPSPVPSPDPESPTFTSLSNFVHSSNSTNPSPAALSSDTHVDLSINNFVVPSDRSSLHSQSASFSKKRKSKTINTKKYSLPSNFLAKNPVEFPEIAQLGLNP</sequence>
<dbReference type="InterPro" id="IPR039767">
    <property type="entry name" value="RALBP1"/>
</dbReference>
<protein>
    <submittedName>
        <fullName evidence="3">Putative Rho-type GTPase-activating protein 2</fullName>
    </submittedName>
</protein>
<evidence type="ECO:0000256" key="1">
    <source>
        <dbReference type="SAM" id="MobiDB-lite"/>
    </source>
</evidence>
<proteinExistence type="predicted"/>
<dbReference type="SMART" id="SM00324">
    <property type="entry name" value="RhoGAP"/>
    <property type="match status" value="1"/>
</dbReference>
<dbReference type="SUPFAM" id="SSF48350">
    <property type="entry name" value="GTPase activation domain, GAP"/>
    <property type="match status" value="1"/>
</dbReference>
<dbReference type="GO" id="GO:0005096">
    <property type="term" value="F:GTPase activator activity"/>
    <property type="evidence" value="ECO:0007669"/>
    <property type="project" value="InterPro"/>
</dbReference>
<dbReference type="GO" id="GO:0007264">
    <property type="term" value="P:small GTPase-mediated signal transduction"/>
    <property type="evidence" value="ECO:0007669"/>
    <property type="project" value="InterPro"/>
</dbReference>
<organism evidence="3 4">
    <name type="scientific">Zancudomyces culisetae</name>
    <name type="common">Gut fungus</name>
    <name type="synonym">Smittium culisetae</name>
    <dbReference type="NCBI Taxonomy" id="1213189"/>
    <lineage>
        <taxon>Eukaryota</taxon>
        <taxon>Fungi</taxon>
        <taxon>Fungi incertae sedis</taxon>
        <taxon>Zoopagomycota</taxon>
        <taxon>Kickxellomycotina</taxon>
        <taxon>Harpellomycetes</taxon>
        <taxon>Harpellales</taxon>
        <taxon>Legeriomycetaceae</taxon>
        <taxon>Zancudomyces</taxon>
    </lineage>
</organism>
<feature type="compositionally biased region" description="Polar residues" evidence="1">
    <location>
        <begin position="1145"/>
        <end position="1163"/>
    </location>
</feature>
<feature type="compositionally biased region" description="Basic and acidic residues" evidence="1">
    <location>
        <begin position="57"/>
        <end position="80"/>
    </location>
</feature>
<feature type="region of interest" description="Disordered" evidence="1">
    <location>
        <begin position="439"/>
        <end position="485"/>
    </location>
</feature>
<dbReference type="PROSITE" id="PS50238">
    <property type="entry name" value="RHOGAP"/>
    <property type="match status" value="1"/>
</dbReference>
<feature type="domain" description="Rho-GAP" evidence="2">
    <location>
        <begin position="677"/>
        <end position="936"/>
    </location>
</feature>
<dbReference type="Gene3D" id="1.10.555.10">
    <property type="entry name" value="Rho GTPase activation protein"/>
    <property type="match status" value="1"/>
</dbReference>